<sequence>MVINISRESLCNGDDDQKRSSLEYQENEMLSSFLRYKVAEYLPYTRELTIWVVYMDSNEDQPVFEREKPEKKVAFIHKVENRCSKVEIRGGDRFVSSFGTTDLFCALYRRSM</sequence>
<dbReference type="RefSeq" id="WP_074758544.1">
    <property type="nucleotide sequence ID" value="NZ_FOGJ01000033.1"/>
</dbReference>
<dbReference type="eggNOG" id="ENOG5030H8V">
    <property type="taxonomic scope" value="Bacteria"/>
</dbReference>
<evidence type="ECO:0000313" key="1">
    <source>
        <dbReference type="EMBL" id="SES36591.1"/>
    </source>
</evidence>
<reference evidence="1 2" key="1">
    <citation type="submission" date="2016-10" db="EMBL/GenBank/DDBJ databases">
        <authorList>
            <person name="de Groot N.N."/>
        </authorList>
    </citation>
    <scope>NUCLEOTIDE SEQUENCE [LARGE SCALE GENOMIC DNA]</scope>
    <source>
        <strain evidence="1 2">AR40</strain>
    </source>
</reference>
<proteinExistence type="predicted"/>
<protein>
    <submittedName>
        <fullName evidence="1">Uncharacterized protein</fullName>
    </submittedName>
</protein>
<dbReference type="EMBL" id="FOGJ01000033">
    <property type="protein sequence ID" value="SES36591.1"/>
    <property type="molecule type" value="Genomic_DNA"/>
</dbReference>
<name>A0A1H9WS06_BUTFI</name>
<dbReference type="OrthoDB" id="2004108at2"/>
<organism evidence="1 2">
    <name type="scientific">Butyrivibrio fibrisolvens</name>
    <dbReference type="NCBI Taxonomy" id="831"/>
    <lineage>
        <taxon>Bacteria</taxon>
        <taxon>Bacillati</taxon>
        <taxon>Bacillota</taxon>
        <taxon>Clostridia</taxon>
        <taxon>Lachnospirales</taxon>
        <taxon>Lachnospiraceae</taxon>
        <taxon>Butyrivibrio</taxon>
    </lineage>
</organism>
<dbReference type="AlphaFoldDB" id="A0A1H9WS06"/>
<gene>
    <name evidence="1" type="ORF">SAMN04487884_13340</name>
</gene>
<dbReference type="Proteomes" id="UP000182584">
    <property type="component" value="Unassembled WGS sequence"/>
</dbReference>
<evidence type="ECO:0000313" key="2">
    <source>
        <dbReference type="Proteomes" id="UP000182584"/>
    </source>
</evidence>
<accession>A0A1H9WS06</accession>